<dbReference type="RefSeq" id="XP_009062258.1">
    <property type="nucleotide sequence ID" value="XM_009064010.1"/>
</dbReference>
<dbReference type="AlphaFoldDB" id="V3ZXG3"/>
<proteinExistence type="predicted"/>
<evidence type="ECO:0000313" key="2">
    <source>
        <dbReference type="Proteomes" id="UP000030746"/>
    </source>
</evidence>
<dbReference type="HOGENOM" id="CLU_1557029_0_0_1"/>
<dbReference type="GeneID" id="20236413"/>
<evidence type="ECO:0000313" key="1">
    <source>
        <dbReference type="EMBL" id="ESO87315.1"/>
    </source>
</evidence>
<protein>
    <submittedName>
        <fullName evidence="1">Uncharacterized protein</fullName>
    </submittedName>
</protein>
<dbReference type="STRING" id="225164.V3ZXG3"/>
<dbReference type="CTD" id="20236413"/>
<sequence length="172" mass="19349">MKSQLTNENSEYILPRNILHSSPWRSMFIYLKMSMLARMLPVTSPWLESDSTTDENLKKTILKDERNMIVFGPSNVGKTCLLFQAGVSLAVEELIVIFVSPQPLTKMPLTIHGLHSPSATVLQSVKFVECLQHSANDSKSFCFQTGMSKTNSLHLILCKIVASFSTDFETYK</sequence>
<dbReference type="EMBL" id="KB202953">
    <property type="protein sequence ID" value="ESO87315.1"/>
    <property type="molecule type" value="Genomic_DNA"/>
</dbReference>
<dbReference type="OrthoDB" id="67296at2759"/>
<organism evidence="1 2">
    <name type="scientific">Lottia gigantea</name>
    <name type="common">Giant owl limpet</name>
    <dbReference type="NCBI Taxonomy" id="225164"/>
    <lineage>
        <taxon>Eukaryota</taxon>
        <taxon>Metazoa</taxon>
        <taxon>Spiralia</taxon>
        <taxon>Lophotrochozoa</taxon>
        <taxon>Mollusca</taxon>
        <taxon>Gastropoda</taxon>
        <taxon>Patellogastropoda</taxon>
        <taxon>Lottioidea</taxon>
        <taxon>Lottiidae</taxon>
        <taxon>Lottia</taxon>
    </lineage>
</organism>
<keyword evidence="2" id="KW-1185">Reference proteome</keyword>
<reference evidence="1 2" key="1">
    <citation type="journal article" date="2013" name="Nature">
        <title>Insights into bilaterian evolution from three spiralian genomes.</title>
        <authorList>
            <person name="Simakov O."/>
            <person name="Marletaz F."/>
            <person name="Cho S.J."/>
            <person name="Edsinger-Gonzales E."/>
            <person name="Havlak P."/>
            <person name="Hellsten U."/>
            <person name="Kuo D.H."/>
            <person name="Larsson T."/>
            <person name="Lv J."/>
            <person name="Arendt D."/>
            <person name="Savage R."/>
            <person name="Osoegawa K."/>
            <person name="de Jong P."/>
            <person name="Grimwood J."/>
            <person name="Chapman J.A."/>
            <person name="Shapiro H."/>
            <person name="Aerts A."/>
            <person name="Otillar R.P."/>
            <person name="Terry A.Y."/>
            <person name="Boore J.L."/>
            <person name="Grigoriev I.V."/>
            <person name="Lindberg D.R."/>
            <person name="Seaver E.C."/>
            <person name="Weisblat D.A."/>
            <person name="Putnam N.H."/>
            <person name="Rokhsar D.S."/>
        </authorList>
    </citation>
    <scope>NUCLEOTIDE SEQUENCE [LARGE SCALE GENOMIC DNA]</scope>
</reference>
<accession>V3ZXG3</accession>
<dbReference type="KEGG" id="lgi:LOTGIDRAFT_154812"/>
<name>V3ZXG3_LOTGI</name>
<gene>
    <name evidence="1" type="ORF">LOTGIDRAFT_154812</name>
</gene>
<dbReference type="Proteomes" id="UP000030746">
    <property type="component" value="Unassembled WGS sequence"/>
</dbReference>